<dbReference type="Proteomes" id="UP000054821">
    <property type="component" value="Unassembled WGS sequence"/>
</dbReference>
<reference evidence="3 4" key="1">
    <citation type="journal article" date="2016" name="Genome Announc.">
        <title>Draft Whole-Genome Sequence of Trichoderma gamsii T6085, a Promising Biocontrol Agent of Fusarium Head Blight on Wheat.</title>
        <authorList>
            <person name="Baroncelli R."/>
            <person name="Zapparata A."/>
            <person name="Piaggeschi G."/>
            <person name="Sarrocco S."/>
            <person name="Vannacci G."/>
        </authorList>
    </citation>
    <scope>NUCLEOTIDE SEQUENCE [LARGE SCALE GENOMIC DNA]</scope>
    <source>
        <strain evidence="3 4">T6085</strain>
    </source>
</reference>
<feature type="region of interest" description="Disordered" evidence="1">
    <location>
        <begin position="49"/>
        <end position="119"/>
    </location>
</feature>
<feature type="compositionally biased region" description="Low complexity" evidence="1">
    <location>
        <begin position="19"/>
        <end position="31"/>
    </location>
</feature>
<keyword evidence="2" id="KW-1133">Transmembrane helix</keyword>
<organism evidence="3 4">
    <name type="scientific">Trichoderma gamsii</name>
    <dbReference type="NCBI Taxonomy" id="398673"/>
    <lineage>
        <taxon>Eukaryota</taxon>
        <taxon>Fungi</taxon>
        <taxon>Dikarya</taxon>
        <taxon>Ascomycota</taxon>
        <taxon>Pezizomycotina</taxon>
        <taxon>Sordariomycetes</taxon>
        <taxon>Hypocreomycetidae</taxon>
        <taxon>Hypocreales</taxon>
        <taxon>Hypocreaceae</taxon>
        <taxon>Trichoderma</taxon>
    </lineage>
</organism>
<feature type="compositionally biased region" description="Low complexity" evidence="1">
    <location>
        <begin position="218"/>
        <end position="233"/>
    </location>
</feature>
<evidence type="ECO:0000256" key="2">
    <source>
        <dbReference type="SAM" id="Phobius"/>
    </source>
</evidence>
<dbReference type="RefSeq" id="XP_018664750.1">
    <property type="nucleotide sequence ID" value="XM_018801925.1"/>
</dbReference>
<feature type="compositionally biased region" description="Polar residues" evidence="1">
    <location>
        <begin position="166"/>
        <end position="186"/>
    </location>
</feature>
<name>A0A2P4ZC25_9HYPO</name>
<feature type="compositionally biased region" description="Polar residues" evidence="1">
    <location>
        <begin position="1"/>
        <end position="18"/>
    </location>
</feature>
<gene>
    <name evidence="3" type="ORF">TGAM01_v209270</name>
</gene>
<evidence type="ECO:0000313" key="3">
    <source>
        <dbReference type="EMBL" id="PON21840.1"/>
    </source>
</evidence>
<dbReference type="GeneID" id="29982008"/>
<keyword evidence="2" id="KW-0812">Transmembrane</keyword>
<feature type="region of interest" description="Disordered" evidence="1">
    <location>
        <begin position="392"/>
        <end position="419"/>
    </location>
</feature>
<feature type="compositionally biased region" description="Low complexity" evidence="1">
    <location>
        <begin position="156"/>
        <end position="165"/>
    </location>
</feature>
<accession>A0A2P4ZC25</accession>
<protein>
    <submittedName>
        <fullName evidence="3">Uncharacterized protein</fullName>
    </submittedName>
</protein>
<feature type="compositionally biased region" description="Polar residues" evidence="1">
    <location>
        <begin position="270"/>
        <end position="284"/>
    </location>
</feature>
<feature type="region of interest" description="Disordered" evidence="1">
    <location>
        <begin position="642"/>
        <end position="711"/>
    </location>
</feature>
<feature type="region of interest" description="Disordered" evidence="1">
    <location>
        <begin position="574"/>
        <end position="630"/>
    </location>
</feature>
<keyword evidence="2" id="KW-0472">Membrane</keyword>
<dbReference type="AlphaFoldDB" id="A0A2P4ZC25"/>
<comment type="caution">
    <text evidence="3">The sequence shown here is derived from an EMBL/GenBank/DDBJ whole genome shotgun (WGS) entry which is preliminary data.</text>
</comment>
<feature type="compositionally biased region" description="Low complexity" evidence="1">
    <location>
        <begin position="109"/>
        <end position="119"/>
    </location>
</feature>
<feature type="region of interest" description="Disordered" evidence="1">
    <location>
        <begin position="146"/>
        <end position="284"/>
    </location>
</feature>
<proteinExistence type="predicted"/>
<dbReference type="EMBL" id="JPDN02000044">
    <property type="protein sequence ID" value="PON21840.1"/>
    <property type="molecule type" value="Genomic_DNA"/>
</dbReference>
<feature type="compositionally biased region" description="Low complexity" evidence="1">
    <location>
        <begin position="252"/>
        <end position="269"/>
    </location>
</feature>
<feature type="compositionally biased region" description="Low complexity" evidence="1">
    <location>
        <begin position="187"/>
        <end position="205"/>
    </location>
</feature>
<feature type="compositionally biased region" description="Low complexity" evidence="1">
    <location>
        <begin position="392"/>
        <end position="404"/>
    </location>
</feature>
<feature type="compositionally biased region" description="Polar residues" evidence="1">
    <location>
        <begin position="405"/>
        <end position="419"/>
    </location>
</feature>
<evidence type="ECO:0000313" key="4">
    <source>
        <dbReference type="Proteomes" id="UP000054821"/>
    </source>
</evidence>
<evidence type="ECO:0000256" key="1">
    <source>
        <dbReference type="SAM" id="MobiDB-lite"/>
    </source>
</evidence>
<feature type="region of interest" description="Disordered" evidence="1">
    <location>
        <begin position="1"/>
        <end position="33"/>
    </location>
</feature>
<feature type="compositionally biased region" description="Polar residues" evidence="1">
    <location>
        <begin position="657"/>
        <end position="669"/>
    </location>
</feature>
<keyword evidence="4" id="KW-1185">Reference proteome</keyword>
<feature type="compositionally biased region" description="Low complexity" evidence="1">
    <location>
        <begin position="63"/>
        <end position="81"/>
    </location>
</feature>
<sequence length="711" mass="72070">MSSSFIGVSSTSLDTPNLSSTTIRSVSSVSIGPSDVLLSSSTSTFAADLTQRPLTSSEGVIETAPSTATSSSPRAPTTTASDMRTKEITGEAPTATPTDGSLTADDETPTTSIIPVPTSNTSQAALLTSSTSPIPTSASVSTQISSSAVEEIPQLSSSTKVSSSVIPTATPSTQAPSIAPSQSQNQTPTPKSSPSEASAAPETEAIFPTSPPAPQEQPSPIVSSQSISPAAQPTDNSVQEPQVFSAADVAQPSETSISSSSNPIPKASSTASIQGDNGFSAQEVSQPTNVAVSAAGANAASSSPASTPTPAASSVSPVVPVSVAAPSSISASLPASLIIAAPLSTPLSASTRVVSGSIPTGTQSNVIAHATSLVSDSTDGIAVIPTATNTSPSSLSGSMISGDSQPTGQTIADPVSPSTNPSTATIVGGTVGGIAAAAFLVVLLWLLRRKLTSRKSQEPNKGGSSKPMAQKLGIATTLDAVKQNFGGKPGARNVNMNRGNSQFLDAVTVEPMKTPTYVKSQTPPAAVRKAPSKARKLGLSFDHGKLFNPFSDANALMSGKIPPPSSSILANPFTDDNMVLPPPVSAANRRRSRGRSLGGIKSFQAPTVPARPHSVHRESLQSNDSFAQRRDKFRSDPFDLELESRLAPTPSGIAASSRGSSVYSNNQLLEDNRDSYTSRYISGSSLGDWANGHPGAGAGSAAGRRDSPTLS</sequence>
<feature type="transmembrane region" description="Helical" evidence="2">
    <location>
        <begin position="426"/>
        <end position="447"/>
    </location>
</feature>